<name>A0A1E3W3U4_9HYPH</name>
<evidence type="ECO:0000256" key="1">
    <source>
        <dbReference type="SAM" id="Phobius"/>
    </source>
</evidence>
<reference evidence="2 3" key="1">
    <citation type="journal article" date="2016" name="Environ. Microbiol.">
        <title>New Methyloceanibacter diversity from North Sea sediments includes methanotroph containing solely the soluble methane monooxygenase.</title>
        <authorList>
            <person name="Vekeman B."/>
            <person name="Kerckhof F.M."/>
            <person name="Cremers G."/>
            <person name="de Vos P."/>
            <person name="Vandamme P."/>
            <person name="Boon N."/>
            <person name="Op den Camp H.J."/>
            <person name="Heylen K."/>
        </authorList>
    </citation>
    <scope>NUCLEOTIDE SEQUENCE [LARGE SCALE GENOMIC DNA]</scope>
    <source>
        <strain evidence="2 3">R-67175</strain>
    </source>
</reference>
<organism evidence="2 3">
    <name type="scientific">Methyloceanibacter superfactus</name>
    <dbReference type="NCBI Taxonomy" id="1774969"/>
    <lineage>
        <taxon>Bacteria</taxon>
        <taxon>Pseudomonadati</taxon>
        <taxon>Pseudomonadota</taxon>
        <taxon>Alphaproteobacteria</taxon>
        <taxon>Hyphomicrobiales</taxon>
        <taxon>Hyphomicrobiaceae</taxon>
        <taxon>Methyloceanibacter</taxon>
    </lineage>
</organism>
<proteinExistence type="predicted"/>
<keyword evidence="1" id="KW-0812">Transmembrane</keyword>
<keyword evidence="1" id="KW-1133">Transmembrane helix</keyword>
<feature type="transmembrane region" description="Helical" evidence="1">
    <location>
        <begin position="57"/>
        <end position="75"/>
    </location>
</feature>
<dbReference type="Proteomes" id="UP000094472">
    <property type="component" value="Unassembled WGS sequence"/>
</dbReference>
<evidence type="ECO:0000313" key="2">
    <source>
        <dbReference type="EMBL" id="ODS00444.1"/>
    </source>
</evidence>
<evidence type="ECO:0000313" key="3">
    <source>
        <dbReference type="Proteomes" id="UP000094472"/>
    </source>
</evidence>
<protein>
    <recommendedName>
        <fullName evidence="4">Glycosyltransferase 2-like domain-containing protein</fullName>
    </recommendedName>
</protein>
<sequence>MLAQLAPYDIALATPRAVRDAVYHHFAPVLARGAVETLAMRRPAQSARMYGPRWQRLSFIAGATALMLALLLAPSETVRGVTLLLGVVFVPVIGLRAVAAYGLMRQTEDTAPQSRVPDADLPTYTILAPLFREAHMLPSLVHALRQLDWPAAKLDIKLILEATDRETVAAARALSLPGNVEIVVVPVSARAPNRRR</sequence>
<dbReference type="EMBL" id="LPWF01000013">
    <property type="protein sequence ID" value="ODS00444.1"/>
    <property type="molecule type" value="Genomic_DNA"/>
</dbReference>
<gene>
    <name evidence="2" type="ORF">AUC69_00820</name>
</gene>
<keyword evidence="1" id="KW-0472">Membrane</keyword>
<dbReference type="STRING" id="1774969.AUC69_00820"/>
<keyword evidence="3" id="KW-1185">Reference proteome</keyword>
<dbReference type="AlphaFoldDB" id="A0A1E3W3U4"/>
<comment type="caution">
    <text evidence="2">The sequence shown here is derived from an EMBL/GenBank/DDBJ whole genome shotgun (WGS) entry which is preliminary data.</text>
</comment>
<evidence type="ECO:0008006" key="4">
    <source>
        <dbReference type="Google" id="ProtNLM"/>
    </source>
</evidence>
<feature type="transmembrane region" description="Helical" evidence="1">
    <location>
        <begin position="81"/>
        <end position="104"/>
    </location>
</feature>
<accession>A0A1E3W3U4</accession>